<dbReference type="SMART" id="SM00448">
    <property type="entry name" value="REC"/>
    <property type="match status" value="1"/>
</dbReference>
<dbReference type="GO" id="GO:0005737">
    <property type="term" value="C:cytoplasm"/>
    <property type="evidence" value="ECO:0007669"/>
    <property type="project" value="InterPro"/>
</dbReference>
<dbReference type="InterPro" id="IPR008207">
    <property type="entry name" value="Sig_transdc_His_kin_Hpt_dom"/>
</dbReference>
<dbReference type="Pfam" id="PF01584">
    <property type="entry name" value="CheW"/>
    <property type="match status" value="1"/>
</dbReference>
<feature type="domain" description="CheW-like" evidence="9">
    <location>
        <begin position="1844"/>
        <end position="1982"/>
    </location>
</feature>
<feature type="domain" description="Response regulatory" evidence="8">
    <location>
        <begin position="2002"/>
        <end position="2118"/>
    </location>
</feature>
<feature type="region of interest" description="Disordered" evidence="6">
    <location>
        <begin position="633"/>
        <end position="679"/>
    </location>
</feature>
<protein>
    <recommendedName>
        <fullName evidence="2">histidine kinase</fullName>
        <ecNumber evidence="2">2.7.13.3</ecNumber>
    </recommendedName>
</protein>
<keyword evidence="4" id="KW-0808">Transferase</keyword>
<dbReference type="CDD" id="cd00088">
    <property type="entry name" value="HPT"/>
    <property type="match status" value="3"/>
</dbReference>
<evidence type="ECO:0000256" key="1">
    <source>
        <dbReference type="ARBA" id="ARBA00000085"/>
    </source>
</evidence>
<dbReference type="EC" id="2.7.13.3" evidence="2"/>
<dbReference type="Gene3D" id="3.40.50.2300">
    <property type="match status" value="1"/>
</dbReference>
<dbReference type="InterPro" id="IPR005467">
    <property type="entry name" value="His_kinase_dom"/>
</dbReference>
<dbReference type="SMART" id="SM00387">
    <property type="entry name" value="HATPase_c"/>
    <property type="match status" value="1"/>
</dbReference>
<dbReference type="InterPro" id="IPR011006">
    <property type="entry name" value="CheY-like_superfamily"/>
</dbReference>
<evidence type="ECO:0000259" key="8">
    <source>
        <dbReference type="PROSITE" id="PS50110"/>
    </source>
</evidence>
<feature type="domain" description="HPt" evidence="10">
    <location>
        <begin position="836"/>
        <end position="943"/>
    </location>
</feature>
<keyword evidence="3" id="KW-0597">Phosphoprotein</keyword>
<proteinExistence type="predicted"/>
<dbReference type="Pfam" id="PF02518">
    <property type="entry name" value="HATPase_c"/>
    <property type="match status" value="1"/>
</dbReference>
<accession>A0A3B0ZFW1</accession>
<dbReference type="InterPro" id="IPR001789">
    <property type="entry name" value="Sig_transdc_resp-reg_receiver"/>
</dbReference>
<reference evidence="11" key="1">
    <citation type="submission" date="2018-06" db="EMBL/GenBank/DDBJ databases">
        <authorList>
            <person name="Zhirakovskaya E."/>
        </authorList>
    </citation>
    <scope>NUCLEOTIDE SEQUENCE</scope>
</reference>
<dbReference type="InterPro" id="IPR036890">
    <property type="entry name" value="HATPase_C_sf"/>
</dbReference>
<dbReference type="Gene3D" id="3.30.565.10">
    <property type="entry name" value="Histidine kinase-like ATPase, C-terminal domain"/>
    <property type="match status" value="1"/>
</dbReference>
<dbReference type="Pfam" id="PF00072">
    <property type="entry name" value="Response_reg"/>
    <property type="match status" value="1"/>
</dbReference>
<dbReference type="PANTHER" id="PTHR43395:SF8">
    <property type="entry name" value="HISTIDINE KINASE"/>
    <property type="match status" value="1"/>
</dbReference>
<dbReference type="InterPro" id="IPR036641">
    <property type="entry name" value="HPT_dom_sf"/>
</dbReference>
<dbReference type="SMART" id="SM01231">
    <property type="entry name" value="H-kinase_dim"/>
    <property type="match status" value="1"/>
</dbReference>
<dbReference type="InterPro" id="IPR051315">
    <property type="entry name" value="Bact_Chemotaxis_CheA"/>
</dbReference>
<dbReference type="InterPro" id="IPR002545">
    <property type="entry name" value="CheW-lke_dom"/>
</dbReference>
<dbReference type="SUPFAM" id="SSF50341">
    <property type="entry name" value="CheW-like"/>
    <property type="match status" value="1"/>
</dbReference>
<dbReference type="InterPro" id="IPR036061">
    <property type="entry name" value="CheW-like_dom_sf"/>
</dbReference>
<dbReference type="PANTHER" id="PTHR43395">
    <property type="entry name" value="SENSOR HISTIDINE KINASE CHEA"/>
    <property type="match status" value="1"/>
</dbReference>
<evidence type="ECO:0000256" key="2">
    <source>
        <dbReference type="ARBA" id="ARBA00012438"/>
    </source>
</evidence>
<dbReference type="PROSITE" id="PS50894">
    <property type="entry name" value="HPT"/>
    <property type="match status" value="3"/>
</dbReference>
<dbReference type="SMART" id="SM00260">
    <property type="entry name" value="CheW"/>
    <property type="match status" value="1"/>
</dbReference>
<dbReference type="Pfam" id="PF26379">
    <property type="entry name" value="FimL_2nd"/>
    <property type="match status" value="1"/>
</dbReference>
<dbReference type="GO" id="GO:0000155">
    <property type="term" value="F:phosphorelay sensor kinase activity"/>
    <property type="evidence" value="ECO:0007669"/>
    <property type="project" value="InterPro"/>
</dbReference>
<evidence type="ECO:0000256" key="3">
    <source>
        <dbReference type="ARBA" id="ARBA00022553"/>
    </source>
</evidence>
<sequence length="2120" mass="236029">MADSGFRHELDINTLSWVKSEIDTTLEQAQKALEVYEESPEDDSQIKFCLNYLHQVHGTLKMVELYGASLVAEELETLTLALSENKVSNKDETFQVLIKGMVQLPDYLEKLLGGQDDIPVVLLPLLNDMRAARGENLLTENALFSPNMDIAVPDEEAVTSHSSDGNIQELAKKLRHSYHVGLLHWFTEKNIPAGIKLVSKVVNELREVATDSEVNKLLWIVSGVMEGLREGGLESSIAVKLLAGNVDREIKKIIDQGENGYLKQPPKDLIKNLLYYVSCSSTNGDAVKSIKQAYKLQDIMPNTKVLEKARADLEGPNAALMQTVSTVLMDELTQVKDNLDIFVRSGNKDVEQLTPLVGSLSQMSDTLGMLGLGIQRATIREQKQRLDSMISGEKEITDSELMDVAGSLLSVENSLIDLGQLKGNKFNNDTVEQTLQEAEKQKLLKSVISEAKVDLSNVKESLSAFSRDPSNHELLSDIPAFLSQIQGSLAILNLTRASDLLDECNQFIQKDLISEQTVPELVTLETLADAISSIEYFLESLAENWGQPDAILEVAEQSLKKIRGDEFSLSDSNISNIDSAVDNSRQADDGLSLEIEDSNDTQEIGLETQVEIESSGLSLDDGTASEEFNLEPQLTLEVDNDPLDLTKDPESPPDNEGSPDPFDLGKLDTLPPTEELESSEARETIASEKLTAIAKLPDVLSTWFADNSNEENTNQLRNLFSEIKDQLVASKHENALKTVQDMEGVVNCVVSGEELLNDDLINTLNWAKDTLVDLISNDEISASFDIGDSSSSELRAQDDLYTDINPTEEIVTPTASEKSEAISVVEESSSKGRTFLADIDEEIIEIFLEEAQEEFDNIIRLFPLWKENANDDVSLKDMRRSFHTLKGSGRLVGAIELGEFAWSFENMLNHVVDGAIEITPIIYTTLEKAIQAFPVLFDQITSGEKIDHHILQLMEIAGALSLGKEVDFDNSDDQVDLVTAETPFDNDFMSEEFQINEDDIPDNINSENNLTQEITGFELDDVKSNISDLNSGELAEQNKNVMDSLEMDGIELGLPETDFSLESSDKQNANIELSTEKIVLDDNDINSEPLADNNEIELEADLSLDSESIEQDTSEIVLKDNNKLDIDPVLLDIYKNEAKTHIEAIHQYIFNWENENRKTVSADLVRALHTLKGSSRTASFTALADTCSEFEKIAKFLEENKLKLTPNIMAALKDNVAFAEAVIYSVENPDNEIPDHEKLYQQIIDLHHALIKDNAENVQAISVTPDFTPKDTEYEQQEQTTASHDYDEELLEIFLEEGVEILEDSDHCIHNWIDDRDNSSHIEALQRYLHTLKGGARMAGITQVGNLAHSTESILTAIVQNDIELNDDVFNILQKSHDQLLKMLEQIASRQTLDTGEQLLSQIDALISGEPIIDVAIEEELPTVEKVIPEQADIHNIIDVDDIDGAGDEIEEEFDESKLAGKISESLYENLSETSDIVDLHDNVTPIDGSGLPIIAEPVVADITPADKKEVSARRGSGEQVRVRSDLLDSLVNFAGEVSIYRSRMEQQVNTFRYNLIEFDDTVLRLRSQLRQFEIETETQMQSRYQNETGKTHADFDPLEFDRFTQMQQLSRGMLESLNDLDSLRGILSNLTRESETLLVQQSRVNTELQEGLMRTRMVPFSGQVSRLRRIVRQTAEELDKHVELKLSGVENEIDRTVLERILAPLEHMLRNAIAHGIESSEQRSENGKPEKGIIELIVDRDGSDLIVTVSDDGRGLDLDAIRDKALELGKIEADSNLSDQALFEMILEPGFSTATDITQISGRGVGMDVVNSEVQQLGGVFNIESQNGIGSKFSIRLPLTLSITRALMVNIADEIFALPLLSVQGIERIKSDQVAQLLNDKNSSYHWVGEDYKLIHLASEMGLAKVEDSEDNKMMPLLLVQSGEFRAAIVVDHLIGSREIVVKTIGPELSVLRGISGATIMGDGSVVLILDLSVLIQLTMAIDYESDLVDLIDETVENVPNIMVVDDSITVRKVTTRFLERNEMNVVTAKDGVDALAQLLDFIPDVMLLDVEMPRMDGFELANNMRNDDRLKNIPIIMITSRTGEKHRKRALDIGVNAYIGKPYQEIELLENIQNLLPK</sequence>
<evidence type="ECO:0000313" key="11">
    <source>
        <dbReference type="EMBL" id="VAW92285.1"/>
    </source>
</evidence>
<evidence type="ECO:0000256" key="6">
    <source>
        <dbReference type="SAM" id="MobiDB-lite"/>
    </source>
</evidence>
<dbReference type="EMBL" id="UOFS01000012">
    <property type="protein sequence ID" value="VAW92285.1"/>
    <property type="molecule type" value="Genomic_DNA"/>
</dbReference>
<name>A0A3B0ZFW1_9ZZZZ</name>
<evidence type="ECO:0000259" key="9">
    <source>
        <dbReference type="PROSITE" id="PS50851"/>
    </source>
</evidence>
<evidence type="ECO:0000256" key="4">
    <source>
        <dbReference type="ARBA" id="ARBA00022679"/>
    </source>
</evidence>
<dbReference type="PROSITE" id="PS50110">
    <property type="entry name" value="RESPONSE_REGULATORY"/>
    <property type="match status" value="1"/>
</dbReference>
<dbReference type="PRINTS" id="PR00344">
    <property type="entry name" value="BCTRLSENSOR"/>
</dbReference>
<organism evidence="11">
    <name type="scientific">hydrothermal vent metagenome</name>
    <dbReference type="NCBI Taxonomy" id="652676"/>
    <lineage>
        <taxon>unclassified sequences</taxon>
        <taxon>metagenomes</taxon>
        <taxon>ecological metagenomes</taxon>
    </lineage>
</organism>
<dbReference type="InterPro" id="IPR004358">
    <property type="entry name" value="Sig_transdc_His_kin-like_C"/>
</dbReference>
<gene>
    <name evidence="11" type="ORF">MNBD_GAMMA22-324</name>
</gene>
<comment type="catalytic activity">
    <reaction evidence="1">
        <text>ATP + protein L-histidine = ADP + protein N-phospho-L-histidine.</text>
        <dbReference type="EC" id="2.7.13.3"/>
    </reaction>
</comment>
<dbReference type="FunFam" id="3.30.565.10:FF:000016">
    <property type="entry name" value="Chemotaxis protein CheA, putative"/>
    <property type="match status" value="1"/>
</dbReference>
<evidence type="ECO:0000259" key="7">
    <source>
        <dbReference type="PROSITE" id="PS50109"/>
    </source>
</evidence>
<dbReference type="GO" id="GO:0006935">
    <property type="term" value="P:chemotaxis"/>
    <property type="evidence" value="ECO:0007669"/>
    <property type="project" value="InterPro"/>
</dbReference>
<dbReference type="Pfam" id="PF01627">
    <property type="entry name" value="Hpt"/>
    <property type="match status" value="4"/>
</dbReference>
<dbReference type="InterPro" id="IPR003594">
    <property type="entry name" value="HATPase_dom"/>
</dbReference>
<keyword evidence="5 11" id="KW-0418">Kinase</keyword>
<dbReference type="Gene3D" id="2.30.30.40">
    <property type="entry name" value="SH3 Domains"/>
    <property type="match status" value="1"/>
</dbReference>
<dbReference type="SUPFAM" id="SSF52172">
    <property type="entry name" value="CheY-like"/>
    <property type="match status" value="1"/>
</dbReference>
<dbReference type="InterPro" id="IPR004105">
    <property type="entry name" value="CheA-like_dim"/>
</dbReference>
<dbReference type="SMART" id="SM00073">
    <property type="entry name" value="HPT"/>
    <property type="match status" value="3"/>
</dbReference>
<feature type="domain" description="HPt" evidence="10">
    <location>
        <begin position="1283"/>
        <end position="1387"/>
    </location>
</feature>
<evidence type="ECO:0000256" key="5">
    <source>
        <dbReference type="ARBA" id="ARBA00022777"/>
    </source>
</evidence>
<feature type="domain" description="Histidine kinase" evidence="7">
    <location>
        <begin position="1590"/>
        <end position="1842"/>
    </location>
</feature>
<dbReference type="InterPro" id="IPR058661">
    <property type="entry name" value="FimL_2nd"/>
</dbReference>
<dbReference type="SUPFAM" id="SSF55874">
    <property type="entry name" value="ATPase domain of HSP90 chaperone/DNA topoisomerase II/histidine kinase"/>
    <property type="match status" value="1"/>
</dbReference>
<feature type="domain" description="HPt" evidence="10">
    <location>
        <begin position="1123"/>
        <end position="1226"/>
    </location>
</feature>
<dbReference type="PROSITE" id="PS50109">
    <property type="entry name" value="HIS_KIN"/>
    <property type="match status" value="1"/>
</dbReference>
<dbReference type="Gene3D" id="1.20.120.160">
    <property type="entry name" value="HPT domain"/>
    <property type="match status" value="4"/>
</dbReference>
<dbReference type="PROSITE" id="PS50851">
    <property type="entry name" value="CHEW"/>
    <property type="match status" value="1"/>
</dbReference>
<dbReference type="SUPFAM" id="SSF47226">
    <property type="entry name" value="Histidine-containing phosphotransfer domain, HPT domain"/>
    <property type="match status" value="5"/>
</dbReference>
<evidence type="ECO:0000259" key="10">
    <source>
        <dbReference type="PROSITE" id="PS50894"/>
    </source>
</evidence>